<dbReference type="EMBL" id="GBRH01252757">
    <property type="protein sequence ID" value="JAD45138.1"/>
    <property type="molecule type" value="Transcribed_RNA"/>
</dbReference>
<reference evidence="1" key="2">
    <citation type="journal article" date="2015" name="Data Brief">
        <title>Shoot transcriptome of the giant reed, Arundo donax.</title>
        <authorList>
            <person name="Barrero R.A."/>
            <person name="Guerrero F.D."/>
            <person name="Moolhuijzen P."/>
            <person name="Goolsby J.A."/>
            <person name="Tidwell J."/>
            <person name="Bellgard S.E."/>
            <person name="Bellgard M.I."/>
        </authorList>
    </citation>
    <scope>NUCLEOTIDE SEQUENCE</scope>
    <source>
        <tissue evidence="1">Shoot tissue taken approximately 20 cm above the soil surface</tissue>
    </source>
</reference>
<evidence type="ECO:0000313" key="1">
    <source>
        <dbReference type="EMBL" id="JAD45138.1"/>
    </source>
</evidence>
<protein>
    <submittedName>
        <fullName evidence="1">Uncharacterized protein</fullName>
    </submittedName>
</protein>
<reference evidence="1" key="1">
    <citation type="submission" date="2014-09" db="EMBL/GenBank/DDBJ databases">
        <authorList>
            <person name="Magalhaes I.L.F."/>
            <person name="Oliveira U."/>
            <person name="Santos F.R."/>
            <person name="Vidigal T.H.D.A."/>
            <person name="Brescovit A.D."/>
            <person name="Santos A.J."/>
        </authorList>
    </citation>
    <scope>NUCLEOTIDE SEQUENCE</scope>
    <source>
        <tissue evidence="1">Shoot tissue taken approximately 20 cm above the soil surface</tissue>
    </source>
</reference>
<accession>A0A0A9A5G6</accession>
<sequence length="15" mass="1686">MSISSIHIIAHSLYN</sequence>
<organism evidence="1">
    <name type="scientific">Arundo donax</name>
    <name type="common">Giant reed</name>
    <name type="synonym">Donax arundinaceus</name>
    <dbReference type="NCBI Taxonomy" id="35708"/>
    <lineage>
        <taxon>Eukaryota</taxon>
        <taxon>Viridiplantae</taxon>
        <taxon>Streptophyta</taxon>
        <taxon>Embryophyta</taxon>
        <taxon>Tracheophyta</taxon>
        <taxon>Spermatophyta</taxon>
        <taxon>Magnoliopsida</taxon>
        <taxon>Liliopsida</taxon>
        <taxon>Poales</taxon>
        <taxon>Poaceae</taxon>
        <taxon>PACMAD clade</taxon>
        <taxon>Arundinoideae</taxon>
        <taxon>Arundineae</taxon>
        <taxon>Arundo</taxon>
    </lineage>
</organism>
<name>A0A0A9A5G6_ARUDO</name>
<proteinExistence type="predicted"/>